<keyword evidence="2" id="KW-0813">Transport</keyword>
<comment type="caution">
    <text evidence="8">The sequence shown here is derived from an EMBL/GenBank/DDBJ whole genome shotgun (WGS) entry which is preliminary data.</text>
</comment>
<keyword evidence="3 6" id="KW-0812">Transmembrane</keyword>
<dbReference type="PRINTS" id="PR00171">
    <property type="entry name" value="SUGRTRNSPORT"/>
</dbReference>
<feature type="transmembrane region" description="Helical" evidence="6">
    <location>
        <begin position="489"/>
        <end position="510"/>
    </location>
</feature>
<organism evidence="8 9">
    <name type="scientific">Schaalia cardiffensis F0333</name>
    <dbReference type="NCBI Taxonomy" id="888050"/>
    <lineage>
        <taxon>Bacteria</taxon>
        <taxon>Bacillati</taxon>
        <taxon>Actinomycetota</taxon>
        <taxon>Actinomycetes</taxon>
        <taxon>Actinomycetales</taxon>
        <taxon>Actinomycetaceae</taxon>
        <taxon>Schaalia</taxon>
    </lineage>
</organism>
<dbReference type="InterPro" id="IPR003663">
    <property type="entry name" value="Sugar/inositol_transpt"/>
</dbReference>
<dbReference type="PATRIC" id="fig|888050.3.peg.835"/>
<comment type="subcellular location">
    <subcellularLocation>
        <location evidence="1">Cell membrane</location>
        <topology evidence="1">Multi-pass membrane protein</topology>
    </subcellularLocation>
</comment>
<dbReference type="PANTHER" id="PTHR48020:SF12">
    <property type="entry name" value="PROTON MYO-INOSITOL COTRANSPORTER"/>
    <property type="match status" value="1"/>
</dbReference>
<keyword evidence="4 6" id="KW-1133">Transmembrane helix</keyword>
<feature type="domain" description="Major facilitator superfamily (MFS) profile" evidence="7">
    <location>
        <begin position="36"/>
        <end position="514"/>
    </location>
</feature>
<evidence type="ECO:0000256" key="3">
    <source>
        <dbReference type="ARBA" id="ARBA00022692"/>
    </source>
</evidence>
<dbReference type="PANTHER" id="PTHR48020">
    <property type="entry name" value="PROTON MYO-INOSITOL COTRANSPORTER"/>
    <property type="match status" value="1"/>
</dbReference>
<dbReference type="InterPro" id="IPR036259">
    <property type="entry name" value="MFS_trans_sf"/>
</dbReference>
<feature type="transmembrane region" description="Helical" evidence="6">
    <location>
        <begin position="132"/>
        <end position="153"/>
    </location>
</feature>
<feature type="transmembrane region" description="Helical" evidence="6">
    <location>
        <begin position="228"/>
        <end position="247"/>
    </location>
</feature>
<reference evidence="8 9" key="1">
    <citation type="submission" date="2013-03" db="EMBL/GenBank/DDBJ databases">
        <title>Reference genome for the Human Microbiome Project.</title>
        <authorList>
            <person name="Aqrawi P."/>
            <person name="Ayvaz T."/>
            <person name="Bess C."/>
            <person name="Blankenburg K."/>
            <person name="Coyle M."/>
            <person name="Deng J."/>
            <person name="Forbes L."/>
            <person name="Fowler G."/>
            <person name="Francisco L."/>
            <person name="Fu Q."/>
            <person name="Gibbs R."/>
            <person name="Gross S."/>
            <person name="Gubbala S."/>
            <person name="Hale W."/>
            <person name="Hemphill L."/>
            <person name="Highlander S."/>
            <person name="Hirani K."/>
            <person name="Jackson L."/>
            <person name="Jakkamsetti A."/>
            <person name="Javaid M."/>
            <person name="Jayaseelan J.C."/>
            <person name="Jiang H."/>
            <person name="Joshi V."/>
            <person name="Korchina V."/>
            <person name="Kovar C."/>
            <person name="Lara F."/>
            <person name="Lee S."/>
            <person name="Liu Y."/>
            <person name="Mata R."/>
            <person name="Mathew T."/>
            <person name="Munidasa M."/>
            <person name="Muzny D."/>
            <person name="Nazareth L."/>
            <person name="Ngo R."/>
            <person name="Nguyen L."/>
            <person name="Nguyen N."/>
            <person name="Okwuonu G."/>
            <person name="Ongeri F."/>
            <person name="Palculict T."/>
            <person name="Patil S."/>
            <person name="Petrosino J."/>
            <person name="Pham C."/>
            <person name="Pham P."/>
            <person name="Pu L.-L."/>
            <person name="Qin X."/>
            <person name="Qu J."/>
            <person name="Reid J."/>
            <person name="Ross M."/>
            <person name="Ruth R."/>
            <person name="Saada N."/>
            <person name="San Lucas F."/>
            <person name="Santibanez J."/>
            <person name="Shang Y."/>
            <person name="Simmons D."/>
            <person name="Song X.-Z."/>
            <person name="Tang L.-Y."/>
            <person name="Thornton R."/>
            <person name="Warren J."/>
            <person name="Weissenberger G."/>
            <person name="Wilczek-Boney K."/>
            <person name="Worley K."/>
            <person name="Youmans B."/>
            <person name="Zhang J."/>
            <person name="Zhang L."/>
            <person name="Zhao Z."/>
            <person name="Zhou C."/>
            <person name="Zhu D."/>
            <person name="Zhu Y."/>
        </authorList>
    </citation>
    <scope>NUCLEOTIDE SEQUENCE [LARGE SCALE GENOMIC DNA]</scope>
    <source>
        <strain evidence="8 9">F0333</strain>
    </source>
</reference>
<feature type="transmembrane region" description="Helical" evidence="6">
    <location>
        <begin position="108"/>
        <end position="126"/>
    </location>
</feature>
<feature type="transmembrane region" description="Helical" evidence="6">
    <location>
        <begin position="422"/>
        <end position="447"/>
    </location>
</feature>
<evidence type="ECO:0000259" key="7">
    <source>
        <dbReference type="PROSITE" id="PS50850"/>
    </source>
</evidence>
<accession>N6X3P1</accession>
<name>N6X3P1_9ACTO</name>
<feature type="transmembrane region" description="Helical" evidence="6">
    <location>
        <begin position="33"/>
        <end position="58"/>
    </location>
</feature>
<dbReference type="GO" id="GO:0005886">
    <property type="term" value="C:plasma membrane"/>
    <property type="evidence" value="ECO:0007669"/>
    <property type="project" value="UniProtKB-SubCell"/>
</dbReference>
<protein>
    <submittedName>
        <fullName evidence="8">MFS family major facilitator transporter</fullName>
    </submittedName>
</protein>
<dbReference type="EMBL" id="AQHZ01000015">
    <property type="protein sequence ID" value="ENO18311.1"/>
    <property type="molecule type" value="Genomic_DNA"/>
</dbReference>
<dbReference type="STRING" id="888050.HMPREF9004_0880"/>
<gene>
    <name evidence="8" type="ORF">HMPREF9004_0880</name>
</gene>
<dbReference type="HOGENOM" id="CLU_001265_30_5_11"/>
<dbReference type="Gene3D" id="1.20.1250.20">
    <property type="entry name" value="MFS general substrate transporter like domains"/>
    <property type="match status" value="1"/>
</dbReference>
<evidence type="ECO:0000313" key="8">
    <source>
        <dbReference type="EMBL" id="ENO18311.1"/>
    </source>
</evidence>
<evidence type="ECO:0000256" key="2">
    <source>
        <dbReference type="ARBA" id="ARBA00022448"/>
    </source>
</evidence>
<dbReference type="Pfam" id="PF00083">
    <property type="entry name" value="Sugar_tr"/>
    <property type="match status" value="1"/>
</dbReference>
<dbReference type="PROSITE" id="PS50850">
    <property type="entry name" value="MFS"/>
    <property type="match status" value="1"/>
</dbReference>
<sequence>MTSSPPRSTAIPSDDELSALVEATPASGPRRSIALLATVATFGSLLFGYDTGVIAGALPYMYMPPAAGGLGLNEFDEGLVGATLALGAALGAILGGRISDSRGRRFNILLLAGVFTIATLGCTLSPNIPVLLFFRFILGWAVGGASATVPIYLSESAPTRVRGQLVALDQFMIVFGQLLAYSMNAMLARGHGGPHVTVDPAIAQSSQLSWDQASTMADIVILSGNGAAWRWMLVLATIPAILLWIGMRLMPESGRWYAANLHYVEAIGSLKQIRDPERDDIADEIREIVDLHERAKSEGTWSFSRTMRVRWTRRLTFIGIGLACFDQLTGINTAMYYLPKILRAAGFSTTDSISLNVITGAVATLGAAFGLWLVGRLKRRHVGIYQESGVTFFLFALALVFAFGITPYTLPDGSISADVPSALPWLVLVLVSLFVFAKQSGTVNWVLVSEIFPSRIRGVAQGFAVGCGWLMNALVSYVFPVMITHLGAAWTYATFGAINVVALCFYLFIVPETKGTSLERLEEDFAARYGR</sequence>
<dbReference type="GO" id="GO:0022857">
    <property type="term" value="F:transmembrane transporter activity"/>
    <property type="evidence" value="ECO:0007669"/>
    <property type="project" value="InterPro"/>
</dbReference>
<feature type="transmembrane region" description="Helical" evidence="6">
    <location>
        <begin position="389"/>
        <end position="410"/>
    </location>
</feature>
<feature type="transmembrane region" description="Helical" evidence="6">
    <location>
        <begin position="165"/>
        <end position="183"/>
    </location>
</feature>
<proteinExistence type="predicted"/>
<keyword evidence="9" id="KW-1185">Reference proteome</keyword>
<evidence type="ECO:0000256" key="5">
    <source>
        <dbReference type="ARBA" id="ARBA00023136"/>
    </source>
</evidence>
<evidence type="ECO:0000256" key="4">
    <source>
        <dbReference type="ARBA" id="ARBA00022989"/>
    </source>
</evidence>
<dbReference type="AlphaFoldDB" id="N6X3P1"/>
<dbReference type="OrthoDB" id="4008739at2"/>
<feature type="transmembrane region" description="Helical" evidence="6">
    <location>
        <begin position="459"/>
        <end position="483"/>
    </location>
</feature>
<evidence type="ECO:0000313" key="9">
    <source>
        <dbReference type="Proteomes" id="UP000013015"/>
    </source>
</evidence>
<feature type="transmembrane region" description="Helical" evidence="6">
    <location>
        <begin position="357"/>
        <end position="377"/>
    </location>
</feature>
<dbReference type="InterPro" id="IPR005828">
    <property type="entry name" value="MFS_sugar_transport-like"/>
</dbReference>
<dbReference type="InterPro" id="IPR020846">
    <property type="entry name" value="MFS_dom"/>
</dbReference>
<feature type="transmembrane region" description="Helical" evidence="6">
    <location>
        <begin position="315"/>
        <end position="337"/>
    </location>
</feature>
<evidence type="ECO:0000256" key="6">
    <source>
        <dbReference type="SAM" id="Phobius"/>
    </source>
</evidence>
<dbReference type="Proteomes" id="UP000013015">
    <property type="component" value="Unassembled WGS sequence"/>
</dbReference>
<dbReference type="eggNOG" id="COG0477">
    <property type="taxonomic scope" value="Bacteria"/>
</dbReference>
<keyword evidence="5 6" id="KW-0472">Membrane</keyword>
<dbReference type="InterPro" id="IPR050814">
    <property type="entry name" value="Myo-inositol_Transporter"/>
</dbReference>
<dbReference type="SUPFAM" id="SSF103473">
    <property type="entry name" value="MFS general substrate transporter"/>
    <property type="match status" value="1"/>
</dbReference>
<feature type="transmembrane region" description="Helical" evidence="6">
    <location>
        <begin position="78"/>
        <end position="96"/>
    </location>
</feature>
<evidence type="ECO:0000256" key="1">
    <source>
        <dbReference type="ARBA" id="ARBA00004651"/>
    </source>
</evidence>
<dbReference type="RefSeq" id="WP_005962674.1">
    <property type="nucleotide sequence ID" value="NZ_CP040505.1"/>
</dbReference>